<feature type="compositionally biased region" description="Gly residues" evidence="3">
    <location>
        <begin position="412"/>
        <end position="430"/>
    </location>
</feature>
<sequence>MASFSYAERAPASYVSDSPAMPALIEPGSADDTAYGFLSQQIASGEADDAADVLENTVNQIEAIHHRYHEDLIVPLTLLGDARMAQQDFDAALDLYTRARHVARVSHGLFDTRQLAVVYREADVLIAAGDLQSAAKREEYAYEVMRKAYPNYDPATLPGLMRLGEKALQQIIEIHRRQEPENRAETLKAIIELADWHLIFGRSNMANTLYSDVYRQMLDSGADAASFFAQPTLIYLPMPENPRPPPADMRAEPADGLVTLSFDVAPTGRIRKLVTVDSQPEKLMDFRVRRSMRLAVFRPQLIDGLPVVAEAQTYTHEFRYFPKLDPTAVSKASNRAVNPAVNRAANKAVSRLLTVPAGYLAAKCPEGGAQGEEGSESGGSPGSPGGQGTGEDGWETSNEIPGTPGSADGESGEAGSGQAGAPGEENGGTPSGDDELDGALKDFDGEILAEREIISSSQPGDAQGGGGASTLPSGSESQGQGSGGDVASTSGPLPPRRQIPSAPPPPPRSGESGPENLPDARDDDIIARQLREAAMQETDPELKESVNVLAHPLLTLALPALLLLGGCVNHTTRIVDMTPPEQSERYLDENELLDVGISIFDANVPEDYDERIEEIILPEVRRAESQYVPFFAKNLLQSTGNWGAVRVVPRPTHAVDIMVTGTIVHSNGESMIIEATVSDATGEQWFSREYSALASKYAYEEGMPESIDAFQAVYKNLADDMLAYRQGLSPADIERIRKTAELKFAREFSQEAFADHVVKNEDGQFEIVRLPAENDPMLERVRRVREREYLFIDTLDEYYSNFHRQMYPAYQDWRRASYDQAIAYQELRAQARSRMIGGTMAIIGGVAAMYESSDAYVDASGIVGVVAGATLITSAVQKRHEAEQQADRLRELGSAAEAELVPTTIELENQTLRLQGNVDQQYTELRRILKRVYFEDLGLEPPQAPLSHLQEKQDKHALQDVLGLLDWRGYTTAAVVLVVLIGAFYWLPQRIVEPNNTQAATASSVSDNAPVPTTDNNALAPFADAQQARAREKVQQALAEFVERQILLEDTMQVDQWGADALDAAMMQAKEGDGYFVDEAYDSALAAYQQAVISIDAVISQGNQLHREFLHNGDAALLALDPTAAEDAFNQALTIKPDDADAKTGLARAQGLPAIISMLRSAKNHELGGRYDEALAIYNDIGRLDPLTPNLPELRAAANAAKTGDDVASHISRGFSALQRQQFEQARSAFNAALSLDSDNAVARGGLQQVAEQYDLAVISKHQKKAELAMAQEQWLEAVDAYQSVLKLDKNIQFAKQGLAQAKAHEKAQRLMTRIVNEPTKLSNEKLYLDAQTIAQQAQQLEYAGDELQRLQQEVNKLLSLYADPVDVILLSDNATNIVMSNVGELGLFERRTISLRPGAYTIRGSQNGCRDIFLTVEVLPGIEPLDVRCTENINR</sequence>
<dbReference type="SMART" id="SM00028">
    <property type="entry name" value="TPR"/>
    <property type="match status" value="4"/>
</dbReference>
<keyword evidence="6" id="KW-1185">Reference proteome</keyword>
<dbReference type="Gene3D" id="1.25.40.10">
    <property type="entry name" value="Tetratricopeptide repeat domain"/>
    <property type="match status" value="3"/>
</dbReference>
<evidence type="ECO:0000313" key="6">
    <source>
        <dbReference type="Proteomes" id="UP000601435"/>
    </source>
</evidence>
<dbReference type="PROSITE" id="PS50005">
    <property type="entry name" value="TPR"/>
    <property type="match status" value="1"/>
</dbReference>
<dbReference type="SUPFAM" id="SSF48452">
    <property type="entry name" value="TPR-like"/>
    <property type="match status" value="2"/>
</dbReference>
<evidence type="ECO:0000256" key="3">
    <source>
        <dbReference type="SAM" id="MobiDB-lite"/>
    </source>
</evidence>
<feature type="region of interest" description="Disordered" evidence="3">
    <location>
        <begin position="366"/>
        <end position="439"/>
    </location>
</feature>
<feature type="coiled-coil region" evidence="2">
    <location>
        <begin position="872"/>
        <end position="899"/>
    </location>
</feature>
<evidence type="ECO:0000256" key="2">
    <source>
        <dbReference type="SAM" id="Coils"/>
    </source>
</evidence>
<accession>A0A812XRY8</accession>
<feature type="repeat" description="TPR" evidence="1">
    <location>
        <begin position="1207"/>
        <end position="1240"/>
    </location>
</feature>
<organism evidence="5 6">
    <name type="scientific">Symbiodinium necroappetens</name>
    <dbReference type="NCBI Taxonomy" id="1628268"/>
    <lineage>
        <taxon>Eukaryota</taxon>
        <taxon>Sar</taxon>
        <taxon>Alveolata</taxon>
        <taxon>Dinophyceae</taxon>
        <taxon>Suessiales</taxon>
        <taxon>Symbiodiniaceae</taxon>
        <taxon>Symbiodinium</taxon>
    </lineage>
</organism>
<dbReference type="OrthoDB" id="10377133at2759"/>
<keyword evidence="2" id="KW-0175">Coiled coil</keyword>
<dbReference type="PROSITE" id="PS52015">
    <property type="entry name" value="TONB_CTD"/>
    <property type="match status" value="1"/>
</dbReference>
<evidence type="ECO:0000256" key="1">
    <source>
        <dbReference type="PROSITE-ProRule" id="PRU00339"/>
    </source>
</evidence>
<dbReference type="InterPro" id="IPR037682">
    <property type="entry name" value="TonB_C"/>
</dbReference>
<comment type="caution">
    <text evidence="5">The sequence shown here is derived from an EMBL/GenBank/DDBJ whole genome shotgun (WGS) entry which is preliminary data.</text>
</comment>
<feature type="domain" description="TonB C-terminal" evidence="4">
    <location>
        <begin position="230"/>
        <end position="325"/>
    </location>
</feature>
<keyword evidence="1" id="KW-0802">TPR repeat</keyword>
<dbReference type="SUPFAM" id="SSF74653">
    <property type="entry name" value="TolA/TonB C-terminal domain"/>
    <property type="match status" value="1"/>
</dbReference>
<feature type="region of interest" description="Disordered" evidence="3">
    <location>
        <begin position="453"/>
        <end position="520"/>
    </location>
</feature>
<feature type="compositionally biased region" description="Pro residues" evidence="3">
    <location>
        <begin position="492"/>
        <end position="508"/>
    </location>
</feature>
<protein>
    <recommendedName>
        <fullName evidence="4">TonB C-terminal domain-containing protein</fullName>
    </recommendedName>
</protein>
<dbReference type="GO" id="GO:0055085">
    <property type="term" value="P:transmembrane transport"/>
    <property type="evidence" value="ECO:0007669"/>
    <property type="project" value="InterPro"/>
</dbReference>
<feature type="coiled-coil region" evidence="2">
    <location>
        <begin position="1334"/>
        <end position="1361"/>
    </location>
</feature>
<evidence type="ECO:0000259" key="4">
    <source>
        <dbReference type="PROSITE" id="PS52015"/>
    </source>
</evidence>
<dbReference type="Proteomes" id="UP000601435">
    <property type="component" value="Unassembled WGS sequence"/>
</dbReference>
<name>A0A812XRY8_9DINO</name>
<dbReference type="Gene3D" id="3.30.1150.10">
    <property type="match status" value="1"/>
</dbReference>
<gene>
    <name evidence="5" type="ORF">SNEC2469_LOCUS21410</name>
</gene>
<proteinExistence type="predicted"/>
<evidence type="ECO:0000313" key="5">
    <source>
        <dbReference type="EMBL" id="CAE7740816.1"/>
    </source>
</evidence>
<feature type="compositionally biased region" description="Gly residues" evidence="3">
    <location>
        <begin position="368"/>
        <end position="391"/>
    </location>
</feature>
<reference evidence="5" key="1">
    <citation type="submission" date="2021-02" db="EMBL/GenBank/DDBJ databases">
        <authorList>
            <person name="Dougan E. K."/>
            <person name="Rhodes N."/>
            <person name="Thang M."/>
            <person name="Chan C."/>
        </authorList>
    </citation>
    <scope>NUCLEOTIDE SEQUENCE</scope>
</reference>
<dbReference type="InterPro" id="IPR011990">
    <property type="entry name" value="TPR-like_helical_dom_sf"/>
</dbReference>
<dbReference type="InterPro" id="IPR019734">
    <property type="entry name" value="TPR_rpt"/>
</dbReference>
<dbReference type="EMBL" id="CAJNJA010037918">
    <property type="protein sequence ID" value="CAE7740816.1"/>
    <property type="molecule type" value="Genomic_DNA"/>
</dbReference>